<dbReference type="InterPro" id="IPR050951">
    <property type="entry name" value="Retrovirus_Pol_polyprotein"/>
</dbReference>
<dbReference type="CDD" id="cd09274">
    <property type="entry name" value="RNase_HI_RT_Ty3"/>
    <property type="match status" value="1"/>
</dbReference>
<keyword evidence="4" id="KW-0255">Endonuclease</keyword>
<keyword evidence="3" id="KW-0540">Nuclease</keyword>
<keyword evidence="2" id="KW-0548">Nucleotidyltransferase</keyword>
<evidence type="ECO:0000256" key="2">
    <source>
        <dbReference type="ARBA" id="ARBA00022695"/>
    </source>
</evidence>
<dbReference type="SUPFAM" id="SSF56672">
    <property type="entry name" value="DNA/RNA polymerases"/>
    <property type="match status" value="1"/>
</dbReference>
<protein>
    <recommendedName>
        <fullName evidence="7">Reverse transcriptase RNase H-like domain-containing protein</fullName>
    </recommendedName>
</protein>
<reference evidence="9" key="1">
    <citation type="journal article" date="2015" name="Nat. Genet.">
        <title>The genome and transcriptome of the zoonotic hookworm Ancylostoma ceylanicum identify infection-specific gene families.</title>
        <authorList>
            <person name="Schwarz E.M."/>
            <person name="Hu Y."/>
            <person name="Antoshechkin I."/>
            <person name="Miller M.M."/>
            <person name="Sternberg P.W."/>
            <person name="Aroian R.V."/>
        </authorList>
    </citation>
    <scope>NUCLEOTIDE SEQUENCE</scope>
    <source>
        <strain evidence="9">HY135</strain>
    </source>
</reference>
<evidence type="ECO:0000313" key="9">
    <source>
        <dbReference type="Proteomes" id="UP000024635"/>
    </source>
</evidence>
<dbReference type="GO" id="GO:0016787">
    <property type="term" value="F:hydrolase activity"/>
    <property type="evidence" value="ECO:0007669"/>
    <property type="project" value="UniProtKB-KW"/>
</dbReference>
<dbReference type="Proteomes" id="UP000024635">
    <property type="component" value="Unassembled WGS sequence"/>
</dbReference>
<evidence type="ECO:0000256" key="1">
    <source>
        <dbReference type="ARBA" id="ARBA00022679"/>
    </source>
</evidence>
<dbReference type="EMBL" id="JARK01000745">
    <property type="protein sequence ID" value="EYC35116.1"/>
    <property type="molecule type" value="Genomic_DNA"/>
</dbReference>
<evidence type="ECO:0000256" key="6">
    <source>
        <dbReference type="ARBA" id="ARBA00022918"/>
    </source>
</evidence>
<gene>
    <name evidence="8" type="primary">Acey_s1146.g3686</name>
    <name evidence="8" type="ORF">Y032_1146g3686</name>
</gene>
<dbReference type="STRING" id="53326.A0A016W6B8"/>
<accession>A0A016W6B8</accession>
<dbReference type="InterPro" id="IPR041373">
    <property type="entry name" value="RT_RNaseH"/>
</dbReference>
<evidence type="ECO:0000256" key="5">
    <source>
        <dbReference type="ARBA" id="ARBA00022801"/>
    </source>
</evidence>
<evidence type="ECO:0000313" key="8">
    <source>
        <dbReference type="EMBL" id="EYC35116.1"/>
    </source>
</evidence>
<evidence type="ECO:0000256" key="3">
    <source>
        <dbReference type="ARBA" id="ARBA00022722"/>
    </source>
</evidence>
<dbReference type="InterPro" id="IPR043502">
    <property type="entry name" value="DNA/RNA_pol_sf"/>
</dbReference>
<keyword evidence="9" id="KW-1185">Reference proteome</keyword>
<dbReference type="FunFam" id="3.10.20.370:FF:000001">
    <property type="entry name" value="Retrovirus-related Pol polyprotein from transposon 17.6-like protein"/>
    <property type="match status" value="1"/>
</dbReference>
<proteinExistence type="predicted"/>
<dbReference type="AlphaFoldDB" id="A0A016W6B8"/>
<keyword evidence="1" id="KW-0808">Transferase</keyword>
<keyword evidence="5" id="KW-0378">Hydrolase</keyword>
<dbReference type="PANTHER" id="PTHR37984:SF5">
    <property type="entry name" value="PROTEIN NYNRIN-LIKE"/>
    <property type="match status" value="1"/>
</dbReference>
<evidence type="ECO:0000256" key="4">
    <source>
        <dbReference type="ARBA" id="ARBA00022759"/>
    </source>
</evidence>
<organism evidence="8 9">
    <name type="scientific">Ancylostoma ceylanicum</name>
    <dbReference type="NCBI Taxonomy" id="53326"/>
    <lineage>
        <taxon>Eukaryota</taxon>
        <taxon>Metazoa</taxon>
        <taxon>Ecdysozoa</taxon>
        <taxon>Nematoda</taxon>
        <taxon>Chromadorea</taxon>
        <taxon>Rhabditida</taxon>
        <taxon>Rhabditina</taxon>
        <taxon>Rhabditomorpha</taxon>
        <taxon>Strongyloidea</taxon>
        <taxon>Ancylostomatidae</taxon>
        <taxon>Ancylostomatinae</taxon>
        <taxon>Ancylostoma</taxon>
    </lineage>
</organism>
<evidence type="ECO:0000259" key="7">
    <source>
        <dbReference type="Pfam" id="PF17917"/>
    </source>
</evidence>
<name>A0A016W6B8_9BILA</name>
<dbReference type="GO" id="GO:0004519">
    <property type="term" value="F:endonuclease activity"/>
    <property type="evidence" value="ECO:0007669"/>
    <property type="project" value="UniProtKB-KW"/>
</dbReference>
<feature type="domain" description="Reverse transcriptase RNase H-like" evidence="7">
    <location>
        <begin position="2"/>
        <end position="95"/>
    </location>
</feature>
<dbReference type="PANTHER" id="PTHR37984">
    <property type="entry name" value="PROTEIN CBG26694"/>
    <property type="match status" value="1"/>
</dbReference>
<keyword evidence="6" id="KW-0695">RNA-directed DNA polymerase</keyword>
<dbReference type="OrthoDB" id="5850908at2759"/>
<comment type="caution">
    <text evidence="8">The sequence shown here is derived from an EMBL/GenBank/DDBJ whole genome shotgun (WGS) entry which is preliminary data.</text>
</comment>
<dbReference type="GO" id="GO:0003964">
    <property type="term" value="F:RNA-directed DNA polymerase activity"/>
    <property type="evidence" value="ECO:0007669"/>
    <property type="project" value="UniProtKB-KW"/>
</dbReference>
<dbReference type="Pfam" id="PF17917">
    <property type="entry name" value="RT_RNaseH"/>
    <property type="match status" value="1"/>
</dbReference>
<sequence length="177" mass="20095">MHATTYRIGYVISHQMKRGTEKPTAHGSRSLNAAEKNYAQIEKETLALVEAIKKFHKYLYGRHFTLRTDHKPLLPIFGSKKGVPVHPASRLMRSATMVIGYDFYIEYIKTDSFGQADGLSRLMQRHPLTQQDSVIAIVKERGMKNCTSSSLFFMSPIADYMTTTARSIKVVVSKDYT</sequence>